<comment type="similarity">
    <text evidence="3">Belongs to the UbiA prenyltransferase family.</text>
</comment>
<evidence type="ECO:0000256" key="4">
    <source>
        <dbReference type="ARBA" id="ARBA00022679"/>
    </source>
</evidence>
<keyword evidence="6 8" id="KW-1133">Transmembrane helix</keyword>
<reference evidence="9" key="1">
    <citation type="journal article" date="2020" name="mSystems">
        <title>Genome- and Community-Level Interaction Insights into Carbon Utilization and Element Cycling Functions of Hydrothermarchaeota in Hydrothermal Sediment.</title>
        <authorList>
            <person name="Zhou Z."/>
            <person name="Liu Y."/>
            <person name="Xu W."/>
            <person name="Pan J."/>
            <person name="Luo Z.H."/>
            <person name="Li M."/>
        </authorList>
    </citation>
    <scope>NUCLEOTIDE SEQUENCE [LARGE SCALE GENOMIC DNA]</scope>
    <source>
        <strain evidence="9">SpSt-1259</strain>
    </source>
</reference>
<dbReference type="FunFam" id="1.10.357.140:FF:000008">
    <property type="entry name" value="4-hydroxybenzoate octaprenyltransferase"/>
    <property type="match status" value="1"/>
</dbReference>
<evidence type="ECO:0000256" key="8">
    <source>
        <dbReference type="SAM" id="Phobius"/>
    </source>
</evidence>
<feature type="transmembrane region" description="Helical" evidence="8">
    <location>
        <begin position="147"/>
        <end position="167"/>
    </location>
</feature>
<evidence type="ECO:0000256" key="7">
    <source>
        <dbReference type="ARBA" id="ARBA00023136"/>
    </source>
</evidence>
<dbReference type="InterPro" id="IPR000537">
    <property type="entry name" value="UbiA_prenyltransferase"/>
</dbReference>
<sequence length="299" mass="32594">MSSWDPGKVERGGKLRAAMRLIRIEHTVFSLPFAYVGIALSGYPYSLKTFILSTLAVLGLRSAGMSFNNIADIEIDRRNPRTAKRPLVTGALSMKDAWLIVLLGSVLYYASAYLLNFYALLFSPLLYAIAMTYPYAKRIHPFPHLHLGLSLGFVVFGGAIASSGSYAGSLSEALESVPWLYLAGVTLWVAGFDTLYSIMDIDYDRREGLGSIPSGFGVSWGIAAASLFYLSAFVSFFIAVSEYRLGFIALFSAIISGFIMALQIILTLKSLDNVPKAFNLNLALGIIVSVGILLDLILR</sequence>
<comment type="subcellular location">
    <subcellularLocation>
        <location evidence="2">Cell membrane</location>
        <topology evidence="2">Multi-pass membrane protein</topology>
    </subcellularLocation>
</comment>
<keyword evidence="4" id="KW-0808">Transferase</keyword>
<name>A0A7C2UKK8_9CREN</name>
<dbReference type="Pfam" id="PF01040">
    <property type="entry name" value="UbiA"/>
    <property type="match status" value="1"/>
</dbReference>
<dbReference type="Proteomes" id="UP000885664">
    <property type="component" value="Unassembled WGS sequence"/>
</dbReference>
<organism evidence="9">
    <name type="scientific">Fervidicoccus fontis</name>
    <dbReference type="NCBI Taxonomy" id="683846"/>
    <lineage>
        <taxon>Archaea</taxon>
        <taxon>Thermoproteota</taxon>
        <taxon>Thermoprotei</taxon>
        <taxon>Fervidicoccales</taxon>
        <taxon>Fervidicoccaceae</taxon>
        <taxon>Fervidicoccus</taxon>
    </lineage>
</organism>
<dbReference type="PANTHER" id="PTHR11048">
    <property type="entry name" value="PRENYLTRANSFERASES"/>
    <property type="match status" value="1"/>
</dbReference>
<evidence type="ECO:0000256" key="2">
    <source>
        <dbReference type="ARBA" id="ARBA00004651"/>
    </source>
</evidence>
<dbReference type="CDD" id="cd13959">
    <property type="entry name" value="PT_UbiA_COQ2"/>
    <property type="match status" value="1"/>
</dbReference>
<evidence type="ECO:0000313" key="9">
    <source>
        <dbReference type="EMBL" id="HEU97369.1"/>
    </source>
</evidence>
<accession>A0A7C2UKK8</accession>
<dbReference type="NCBIfam" id="TIGR01475">
    <property type="entry name" value="ubiA_other"/>
    <property type="match status" value="1"/>
</dbReference>
<dbReference type="NCBIfam" id="NF009609">
    <property type="entry name" value="PRK13106.1"/>
    <property type="match status" value="1"/>
</dbReference>
<dbReference type="GO" id="GO:0016765">
    <property type="term" value="F:transferase activity, transferring alkyl or aryl (other than methyl) groups"/>
    <property type="evidence" value="ECO:0007669"/>
    <property type="project" value="InterPro"/>
</dbReference>
<feature type="transmembrane region" description="Helical" evidence="8">
    <location>
        <begin position="21"/>
        <end position="43"/>
    </location>
</feature>
<feature type="transmembrane region" description="Helical" evidence="8">
    <location>
        <begin position="278"/>
        <end position="298"/>
    </location>
</feature>
<evidence type="ECO:0000256" key="6">
    <source>
        <dbReference type="ARBA" id="ARBA00022989"/>
    </source>
</evidence>
<evidence type="ECO:0000256" key="3">
    <source>
        <dbReference type="ARBA" id="ARBA00005985"/>
    </source>
</evidence>
<gene>
    <name evidence="9" type="ORF">ENO36_00735</name>
</gene>
<evidence type="ECO:0000256" key="5">
    <source>
        <dbReference type="ARBA" id="ARBA00022692"/>
    </source>
</evidence>
<dbReference type="AlphaFoldDB" id="A0A7C2UKK8"/>
<feature type="transmembrane region" description="Helical" evidence="8">
    <location>
        <begin position="92"/>
        <end position="111"/>
    </location>
</feature>
<dbReference type="EMBL" id="DSFE01000020">
    <property type="protein sequence ID" value="HEU97369.1"/>
    <property type="molecule type" value="Genomic_DNA"/>
</dbReference>
<comment type="cofactor">
    <cofactor evidence="1">
        <name>Mg(2+)</name>
        <dbReference type="ChEBI" id="CHEBI:18420"/>
    </cofactor>
</comment>
<dbReference type="InterPro" id="IPR006371">
    <property type="entry name" value="Polyprenyltransferase_UbiA-li"/>
</dbReference>
<evidence type="ECO:0000256" key="1">
    <source>
        <dbReference type="ARBA" id="ARBA00001946"/>
    </source>
</evidence>
<dbReference type="InterPro" id="IPR044878">
    <property type="entry name" value="UbiA_sf"/>
</dbReference>
<feature type="transmembrane region" description="Helical" evidence="8">
    <location>
        <begin position="117"/>
        <end position="135"/>
    </location>
</feature>
<dbReference type="GO" id="GO:0005886">
    <property type="term" value="C:plasma membrane"/>
    <property type="evidence" value="ECO:0007669"/>
    <property type="project" value="UniProtKB-SubCell"/>
</dbReference>
<protein>
    <submittedName>
        <fullName evidence="9">4-hydroxybenzoate octaprenyltransferase</fullName>
    </submittedName>
</protein>
<keyword evidence="7 8" id="KW-0472">Membrane</keyword>
<keyword evidence="5 8" id="KW-0812">Transmembrane</keyword>
<proteinExistence type="inferred from homology"/>
<feature type="transmembrane region" description="Helical" evidence="8">
    <location>
        <begin position="179"/>
        <end position="198"/>
    </location>
</feature>
<feature type="transmembrane region" description="Helical" evidence="8">
    <location>
        <begin position="245"/>
        <end position="266"/>
    </location>
</feature>
<dbReference type="Gene3D" id="1.20.120.1780">
    <property type="entry name" value="UbiA prenyltransferase"/>
    <property type="match status" value="1"/>
</dbReference>
<dbReference type="Gene3D" id="1.10.357.140">
    <property type="entry name" value="UbiA prenyltransferase"/>
    <property type="match status" value="1"/>
</dbReference>
<comment type="caution">
    <text evidence="9">The sequence shown here is derived from an EMBL/GenBank/DDBJ whole genome shotgun (WGS) entry which is preliminary data.</text>
</comment>
<dbReference type="PANTHER" id="PTHR11048:SF28">
    <property type="entry name" value="4-HYDROXYBENZOATE POLYPRENYLTRANSFERASE, MITOCHONDRIAL"/>
    <property type="match status" value="1"/>
</dbReference>
<feature type="transmembrane region" description="Helical" evidence="8">
    <location>
        <begin position="218"/>
        <end position="239"/>
    </location>
</feature>
<dbReference type="InterPro" id="IPR039653">
    <property type="entry name" value="Prenyltransferase"/>
</dbReference>